<keyword evidence="1" id="KW-0812">Transmembrane</keyword>
<dbReference type="STRING" id="1802479.A2Y68_00070"/>
<evidence type="ECO:0000313" key="4">
    <source>
        <dbReference type="EMBL" id="OGM09354.1"/>
    </source>
</evidence>
<proteinExistence type="predicted"/>
<keyword evidence="1" id="KW-1133">Transmembrane helix</keyword>
<dbReference type="SUPFAM" id="SSF53448">
    <property type="entry name" value="Nucleotide-diphospho-sugar transferases"/>
    <property type="match status" value="1"/>
</dbReference>
<dbReference type="Pfam" id="PF13632">
    <property type="entry name" value="Glyco_trans_2_3"/>
    <property type="match status" value="1"/>
</dbReference>
<evidence type="ECO:0000259" key="3">
    <source>
        <dbReference type="Pfam" id="PF13632"/>
    </source>
</evidence>
<evidence type="ECO:0000256" key="1">
    <source>
        <dbReference type="SAM" id="Phobius"/>
    </source>
</evidence>
<name>A0A1F7X2N2_9BACT</name>
<accession>A0A1F7X2N2</accession>
<comment type="caution">
    <text evidence="4">The sequence shown here is derived from an EMBL/GenBank/DDBJ whole genome shotgun (WGS) entry which is preliminary data.</text>
</comment>
<feature type="transmembrane region" description="Helical" evidence="1">
    <location>
        <begin position="255"/>
        <end position="283"/>
    </location>
</feature>
<dbReference type="InterPro" id="IPR029044">
    <property type="entry name" value="Nucleotide-diphossugar_trans"/>
</dbReference>
<reference evidence="4 5" key="1">
    <citation type="journal article" date="2016" name="Nat. Commun.">
        <title>Thousands of microbial genomes shed light on interconnected biogeochemical processes in an aquifer system.</title>
        <authorList>
            <person name="Anantharaman K."/>
            <person name="Brown C.T."/>
            <person name="Hug L.A."/>
            <person name="Sharon I."/>
            <person name="Castelle C.J."/>
            <person name="Probst A.J."/>
            <person name="Thomas B.C."/>
            <person name="Singh A."/>
            <person name="Wilkins M.J."/>
            <person name="Karaoz U."/>
            <person name="Brodie E.L."/>
            <person name="Williams K.H."/>
            <person name="Hubbard S.S."/>
            <person name="Banfield J.F."/>
        </authorList>
    </citation>
    <scope>NUCLEOTIDE SEQUENCE [LARGE SCALE GENOMIC DNA]</scope>
</reference>
<dbReference type="EMBL" id="MGFR01000005">
    <property type="protein sequence ID" value="OGM09354.1"/>
    <property type="molecule type" value="Genomic_DNA"/>
</dbReference>
<dbReference type="AlphaFoldDB" id="A0A1F7X2N2"/>
<evidence type="ECO:0000313" key="5">
    <source>
        <dbReference type="Proteomes" id="UP000176778"/>
    </source>
</evidence>
<protein>
    <recommendedName>
        <fullName evidence="2 3">Glycosyltransferase 2-like domain-containing protein</fullName>
    </recommendedName>
</protein>
<keyword evidence="1" id="KW-0472">Membrane</keyword>
<feature type="domain" description="Glycosyltransferase 2-like" evidence="2">
    <location>
        <begin position="5"/>
        <end position="123"/>
    </location>
</feature>
<dbReference type="Proteomes" id="UP000176778">
    <property type="component" value="Unassembled WGS sequence"/>
</dbReference>
<dbReference type="Pfam" id="PF00535">
    <property type="entry name" value="Glycos_transf_2"/>
    <property type="match status" value="1"/>
</dbReference>
<dbReference type="InterPro" id="IPR001173">
    <property type="entry name" value="Glyco_trans_2-like"/>
</dbReference>
<feature type="domain" description="Glycosyltransferase 2-like" evidence="3">
    <location>
        <begin position="172"/>
        <end position="277"/>
    </location>
</feature>
<dbReference type="Gene3D" id="3.90.550.10">
    <property type="entry name" value="Spore Coat Polysaccharide Biosynthesis Protein SpsA, Chain A"/>
    <property type="match status" value="1"/>
</dbReference>
<dbReference type="PANTHER" id="PTHR43179">
    <property type="entry name" value="RHAMNOSYLTRANSFERASE WBBL"/>
    <property type="match status" value="1"/>
</dbReference>
<dbReference type="PANTHER" id="PTHR43179:SF7">
    <property type="entry name" value="RHAMNOSYLTRANSFERASE WBBL"/>
    <property type="match status" value="1"/>
</dbReference>
<dbReference type="CDD" id="cd04186">
    <property type="entry name" value="GT_2_like_c"/>
    <property type="match status" value="1"/>
</dbReference>
<organism evidence="4 5">
    <name type="scientific">Candidatus Woesebacteria bacterium RBG_13_46_13</name>
    <dbReference type="NCBI Taxonomy" id="1802479"/>
    <lineage>
        <taxon>Bacteria</taxon>
        <taxon>Candidatus Woeseibacteriota</taxon>
    </lineage>
</organism>
<evidence type="ECO:0000259" key="2">
    <source>
        <dbReference type="Pfam" id="PF00535"/>
    </source>
</evidence>
<gene>
    <name evidence="4" type="ORF">A2Y68_00070</name>
</gene>
<sequence>MKLAILLVNYNTSSITLECLKSIFRYPPKESFEVWVADNASTDDSIDQIEKQFPRVNLVKSSANLGFAKGNDLVLKKVFKKFEYCLLLNTDTIVYKGSFDKLLDFAENGGFGISSCKLISPDRSFQPNAGSLPGFFPVFFWLSGLDDLVKKFLPIPSYHQESPKFYLKDRQVGWISGSVMLLSNKLIAKIGLLDEKIFMYGEDVDYCMRAHKAGFKVGWTLSATIMHIGGASSKAPRFKQWSGEFKGLFYLYRKYYGSLAAFGIRLLSYLFICLRALAFLVIGRVEHAKTYAKVITNI</sequence>